<organism evidence="2 3">
    <name type="scientific">Deinococcus hohokamensis</name>
    <dbReference type="NCBI Taxonomy" id="309883"/>
    <lineage>
        <taxon>Bacteria</taxon>
        <taxon>Thermotogati</taxon>
        <taxon>Deinococcota</taxon>
        <taxon>Deinococci</taxon>
        <taxon>Deinococcales</taxon>
        <taxon>Deinococcaceae</taxon>
        <taxon>Deinococcus</taxon>
    </lineage>
</organism>
<accession>A0ABV9I4A7</accession>
<keyword evidence="3" id="KW-1185">Reference proteome</keyword>
<protein>
    <submittedName>
        <fullName evidence="2">Uncharacterized protein</fullName>
    </submittedName>
</protein>
<evidence type="ECO:0000256" key="1">
    <source>
        <dbReference type="SAM" id="MobiDB-lite"/>
    </source>
</evidence>
<feature type="region of interest" description="Disordered" evidence="1">
    <location>
        <begin position="317"/>
        <end position="348"/>
    </location>
</feature>
<dbReference type="Proteomes" id="UP001595952">
    <property type="component" value="Unassembled WGS sequence"/>
</dbReference>
<name>A0ABV9I4A7_9DEIO</name>
<evidence type="ECO:0000313" key="2">
    <source>
        <dbReference type="EMBL" id="MFC4636987.1"/>
    </source>
</evidence>
<dbReference type="EMBL" id="JBHSEI010000001">
    <property type="protein sequence ID" value="MFC4636987.1"/>
    <property type="molecule type" value="Genomic_DNA"/>
</dbReference>
<reference evidence="3" key="1">
    <citation type="journal article" date="2019" name="Int. J. Syst. Evol. Microbiol.">
        <title>The Global Catalogue of Microorganisms (GCM) 10K type strain sequencing project: providing services to taxonomists for standard genome sequencing and annotation.</title>
        <authorList>
            <consortium name="The Broad Institute Genomics Platform"/>
            <consortium name="The Broad Institute Genome Sequencing Center for Infectious Disease"/>
            <person name="Wu L."/>
            <person name="Ma J."/>
        </authorList>
    </citation>
    <scope>NUCLEOTIDE SEQUENCE [LARGE SCALE GENOMIC DNA]</scope>
    <source>
        <strain evidence="3">CCUG 55995</strain>
    </source>
</reference>
<comment type="caution">
    <text evidence="2">The sequence shown here is derived from an EMBL/GenBank/DDBJ whole genome shotgun (WGS) entry which is preliminary data.</text>
</comment>
<proteinExistence type="predicted"/>
<sequence length="348" mass="37459">MNEEKNYVALKPMRFGSQDLQPGDPVPVERGRDYRLMLRLKQIAEVQPGTVAAPQRSSPRPPFHHGDTVVFVAEDGAHAFVTFHEALTALTTPEEVRKGLELPEGAVVASVTFPDDPEPTFVPLASVFPEQPLRQLIEDLTAQGEGTWPLHEGCMLVLVHGDGSHSLVTYMGLGEGGDEPVARVRPLPEEGQGEQPEEQVPLADLLPSVAATRLLAFEQQRMADAAERSLGTSEEHTEAFAKVAARAAFLELLLHAVRAEGQPLPEGFPALDELHKNGVTTFEGLRLLAEGEHGKTNLVALDLIGKGRADRIMAELAKLDPPAPDVTPGTDAQQPSEPPPGDSPALES</sequence>
<evidence type="ECO:0000313" key="3">
    <source>
        <dbReference type="Proteomes" id="UP001595952"/>
    </source>
</evidence>
<gene>
    <name evidence="2" type="ORF">ACFO0D_01415</name>
</gene>
<dbReference type="RefSeq" id="WP_380060024.1">
    <property type="nucleotide sequence ID" value="NZ_JBHSEI010000001.1"/>
</dbReference>